<dbReference type="STRING" id="1235802.C823_05980"/>
<dbReference type="PRINTS" id="PR00046">
    <property type="entry name" value="SIGMA70FCT"/>
</dbReference>
<dbReference type="SUPFAM" id="SSF88659">
    <property type="entry name" value="Sigma3 and sigma4 domains of RNA polymerase sigma factors"/>
    <property type="match status" value="1"/>
</dbReference>
<feature type="domain" description="RNA polymerase sigma-70 region 4" evidence="1">
    <location>
        <begin position="26"/>
        <end position="67"/>
    </location>
</feature>
<dbReference type="InterPro" id="IPR007630">
    <property type="entry name" value="RNA_pol_sigma70_r4"/>
</dbReference>
<dbReference type="PATRIC" id="fig|1235802.3.peg.6316"/>
<keyword evidence="3" id="KW-1185">Reference proteome</keyword>
<dbReference type="GO" id="GO:0006352">
    <property type="term" value="P:DNA-templated transcription initiation"/>
    <property type="evidence" value="ECO:0007669"/>
    <property type="project" value="InterPro"/>
</dbReference>
<evidence type="ECO:0000313" key="3">
    <source>
        <dbReference type="Proteomes" id="UP000012589"/>
    </source>
</evidence>
<dbReference type="EMBL" id="AQFT01000207">
    <property type="protein sequence ID" value="EMZ17427.1"/>
    <property type="molecule type" value="Genomic_DNA"/>
</dbReference>
<dbReference type="Pfam" id="PF04545">
    <property type="entry name" value="Sigma70_r4"/>
    <property type="match status" value="1"/>
</dbReference>
<protein>
    <recommendedName>
        <fullName evidence="1">RNA polymerase sigma-70 region 4 domain-containing protein</fullName>
    </recommendedName>
</protein>
<evidence type="ECO:0000313" key="2">
    <source>
        <dbReference type="EMBL" id="EMZ17427.1"/>
    </source>
</evidence>
<name>N1ZKB9_9FIRM</name>
<gene>
    <name evidence="2" type="ORF">C823_05980</name>
</gene>
<proteinExistence type="predicted"/>
<dbReference type="Proteomes" id="UP000012589">
    <property type="component" value="Unassembled WGS sequence"/>
</dbReference>
<dbReference type="InterPro" id="IPR013324">
    <property type="entry name" value="RNA_pol_sigma_r3/r4-like"/>
</dbReference>
<dbReference type="AlphaFoldDB" id="N1ZKB9"/>
<organism evidence="2 3">
    <name type="scientific">Eubacterium plexicaudatum ASF492</name>
    <dbReference type="NCBI Taxonomy" id="1235802"/>
    <lineage>
        <taxon>Bacteria</taxon>
        <taxon>Bacillati</taxon>
        <taxon>Bacillota</taxon>
        <taxon>Clostridia</taxon>
        <taxon>Eubacteriales</taxon>
        <taxon>Eubacteriaceae</taxon>
        <taxon>Eubacterium</taxon>
    </lineage>
</organism>
<dbReference type="InterPro" id="IPR000943">
    <property type="entry name" value="RNA_pol_sigma70"/>
</dbReference>
<sequence>MIQLIKYSEYSKNELWGIVERYTATRENDIIKEIFLHNKTMSAVAREQGVTIDRIRQIKEKGLRRLRMSKAKRELLERFDIAEAGLFRGGLNNYREHKFTSIVEYLAEKRIEAEKRYKRHLAEIEEIHRKRLERNSEKPDLLSNEGECKIQLVDQMNHKLKIGVDQMNHA</sequence>
<dbReference type="HOGENOM" id="CLU_1568385_0_0_9"/>
<accession>N1ZKB9</accession>
<dbReference type="InterPro" id="IPR036388">
    <property type="entry name" value="WH-like_DNA-bd_sf"/>
</dbReference>
<evidence type="ECO:0000259" key="1">
    <source>
        <dbReference type="Pfam" id="PF04545"/>
    </source>
</evidence>
<comment type="caution">
    <text evidence="2">The sequence shown here is derived from an EMBL/GenBank/DDBJ whole genome shotgun (WGS) entry which is preliminary data.</text>
</comment>
<dbReference type="GO" id="GO:0003700">
    <property type="term" value="F:DNA-binding transcription factor activity"/>
    <property type="evidence" value="ECO:0007669"/>
    <property type="project" value="InterPro"/>
</dbReference>
<reference evidence="2 3" key="1">
    <citation type="journal article" date="2014" name="Genome Announc.">
        <title>Draft genome sequences of the altered schaedler flora, a defined bacterial community from gnotobiotic mice.</title>
        <authorList>
            <person name="Wannemuehler M.J."/>
            <person name="Overstreet A.M."/>
            <person name="Ward D.V."/>
            <person name="Phillips G.J."/>
        </authorList>
    </citation>
    <scope>NUCLEOTIDE SEQUENCE [LARGE SCALE GENOMIC DNA]</scope>
    <source>
        <strain evidence="2 3">ASF492</strain>
    </source>
</reference>
<dbReference type="OrthoDB" id="9783788at2"/>
<dbReference type="Gene3D" id="1.10.10.10">
    <property type="entry name" value="Winged helix-like DNA-binding domain superfamily/Winged helix DNA-binding domain"/>
    <property type="match status" value="1"/>
</dbReference>